<evidence type="ECO:0000256" key="2">
    <source>
        <dbReference type="SAM" id="MobiDB-lite"/>
    </source>
</evidence>
<dbReference type="GO" id="GO:0004803">
    <property type="term" value="F:transposase activity"/>
    <property type="evidence" value="ECO:0007669"/>
    <property type="project" value="InterPro"/>
</dbReference>
<dbReference type="Pfam" id="PF01527">
    <property type="entry name" value="HTH_Tnp_1"/>
    <property type="match status" value="1"/>
</dbReference>
<dbReference type="InterPro" id="IPR012337">
    <property type="entry name" value="RNaseH-like_sf"/>
</dbReference>
<evidence type="ECO:0000259" key="3">
    <source>
        <dbReference type="PROSITE" id="PS50994"/>
    </source>
</evidence>
<dbReference type="PANTHER" id="PTHR47515">
    <property type="entry name" value="LOW CALCIUM RESPONSE LOCUS PROTEIN T"/>
    <property type="match status" value="1"/>
</dbReference>
<comment type="similarity">
    <text evidence="1">Belongs to the transposase 8 family.</text>
</comment>
<dbReference type="PANTHER" id="PTHR47515:SF1">
    <property type="entry name" value="BLR2054 PROTEIN"/>
    <property type="match status" value="1"/>
</dbReference>
<dbReference type="Gene3D" id="3.30.420.10">
    <property type="entry name" value="Ribonuclease H-like superfamily/Ribonuclease H"/>
    <property type="match status" value="1"/>
</dbReference>
<dbReference type="Pfam" id="PF13683">
    <property type="entry name" value="rve_3"/>
    <property type="match status" value="1"/>
</dbReference>
<dbReference type="InterPro" id="IPR001584">
    <property type="entry name" value="Integrase_cat-core"/>
</dbReference>
<dbReference type="InterPro" id="IPR036397">
    <property type="entry name" value="RNaseH_sf"/>
</dbReference>
<dbReference type="Gene3D" id="1.10.10.60">
    <property type="entry name" value="Homeodomain-like"/>
    <property type="match status" value="1"/>
</dbReference>
<dbReference type="InterPro" id="IPR009057">
    <property type="entry name" value="Homeodomain-like_sf"/>
</dbReference>
<dbReference type="EMBL" id="JAZHOG010000008">
    <property type="protein sequence ID" value="MEJ8568605.1"/>
    <property type="molecule type" value="Genomic_DNA"/>
</dbReference>
<dbReference type="Pfam" id="PF13276">
    <property type="entry name" value="HTH_21"/>
    <property type="match status" value="1"/>
</dbReference>
<dbReference type="InterPro" id="IPR048020">
    <property type="entry name" value="Transpos_IS3"/>
</dbReference>
<proteinExistence type="inferred from homology"/>
<evidence type="ECO:0000313" key="5">
    <source>
        <dbReference type="Proteomes" id="UP001359886"/>
    </source>
</evidence>
<dbReference type="Proteomes" id="UP001359886">
    <property type="component" value="Unassembled WGS sequence"/>
</dbReference>
<sequence length="376" mass="43712">MVRPKRYTPEQITRILKQQEAGLKVAEICRQAGICEQTFYRWKSKYGGMGASEVQRLKAVEDENRRLKQLVGEQALDIQALKAALGSKVLRPSQKRKAVRAMRKTTSISIKRSCDLVGLSRTSWYRKPKESRLNQGIRKRLREIAAERPSFGSPRMTILMQREFGAINHKRIERIYGEEGLQLPRRPKRRRRGVQRPIPKIEPTAPGQRASMDFMHDVLADGRRIRLFTLVDDYSRECLAIEVDTSLSGQRISRLLEALRQADRLPGTIVCDNGTEFTSKAMLKWSLNTGVKLNFIEPGKPTQNAYIESFNGKFRHECLRQHWFESLYEARQIVEAWRQDYNHVRPHSSLKYETPKALVNRFRKDKNRLVDSHSRL</sequence>
<dbReference type="GO" id="GO:0015074">
    <property type="term" value="P:DNA integration"/>
    <property type="evidence" value="ECO:0007669"/>
    <property type="project" value="InterPro"/>
</dbReference>
<feature type="region of interest" description="Disordered" evidence="2">
    <location>
        <begin position="186"/>
        <end position="207"/>
    </location>
</feature>
<protein>
    <submittedName>
        <fullName evidence="4">IS3 family transposase</fullName>
    </submittedName>
</protein>
<dbReference type="GO" id="GO:0003677">
    <property type="term" value="F:DNA binding"/>
    <property type="evidence" value="ECO:0007669"/>
    <property type="project" value="InterPro"/>
</dbReference>
<feature type="domain" description="Integrase catalytic" evidence="3">
    <location>
        <begin position="202"/>
        <end position="363"/>
    </location>
</feature>
<evidence type="ECO:0000313" key="4">
    <source>
        <dbReference type="EMBL" id="MEJ8568605.1"/>
    </source>
</evidence>
<dbReference type="InterPro" id="IPR002514">
    <property type="entry name" value="Transposase_8"/>
</dbReference>
<dbReference type="NCBIfam" id="NF033516">
    <property type="entry name" value="transpos_IS3"/>
    <property type="match status" value="1"/>
</dbReference>
<organism evidence="4 5">
    <name type="scientific">Elongatibacter sediminis</name>
    <dbReference type="NCBI Taxonomy" id="3119006"/>
    <lineage>
        <taxon>Bacteria</taxon>
        <taxon>Pseudomonadati</taxon>
        <taxon>Pseudomonadota</taxon>
        <taxon>Gammaproteobacteria</taxon>
        <taxon>Chromatiales</taxon>
        <taxon>Wenzhouxiangellaceae</taxon>
        <taxon>Elongatibacter</taxon>
    </lineage>
</organism>
<accession>A0AAW9RIE4</accession>
<dbReference type="GO" id="GO:0006313">
    <property type="term" value="P:DNA transposition"/>
    <property type="evidence" value="ECO:0007669"/>
    <property type="project" value="InterPro"/>
</dbReference>
<dbReference type="RefSeq" id="WP_354695925.1">
    <property type="nucleotide sequence ID" value="NZ_JAZHOG010000008.1"/>
</dbReference>
<reference evidence="4 5" key="1">
    <citation type="submission" date="2024-02" db="EMBL/GenBank/DDBJ databases">
        <title>A novel Wenzhouxiangellaceae bacterium, isolated from coastal sediments.</title>
        <authorList>
            <person name="Du Z.-J."/>
            <person name="Ye Y.-Q."/>
            <person name="Zhang X.-Y."/>
        </authorList>
    </citation>
    <scope>NUCLEOTIDE SEQUENCE [LARGE SCALE GENOMIC DNA]</scope>
    <source>
        <strain evidence="4 5">CH-27</strain>
    </source>
</reference>
<dbReference type="SUPFAM" id="SSF46689">
    <property type="entry name" value="Homeodomain-like"/>
    <property type="match status" value="1"/>
</dbReference>
<comment type="caution">
    <text evidence="4">The sequence shown here is derived from an EMBL/GenBank/DDBJ whole genome shotgun (WGS) entry which is preliminary data.</text>
</comment>
<keyword evidence="5" id="KW-1185">Reference proteome</keyword>
<dbReference type="AlphaFoldDB" id="A0AAW9RIE4"/>
<evidence type="ECO:0000256" key="1">
    <source>
        <dbReference type="ARBA" id="ARBA00009964"/>
    </source>
</evidence>
<dbReference type="PROSITE" id="PS50994">
    <property type="entry name" value="INTEGRASE"/>
    <property type="match status" value="1"/>
</dbReference>
<dbReference type="SUPFAM" id="SSF53098">
    <property type="entry name" value="Ribonuclease H-like"/>
    <property type="match status" value="1"/>
</dbReference>
<gene>
    <name evidence="4" type="ORF">V3330_13315</name>
</gene>
<name>A0AAW9RIE4_9GAMM</name>
<dbReference type="InterPro" id="IPR025948">
    <property type="entry name" value="HTH-like_dom"/>
</dbReference>